<sequence length="284" mass="28279">MALVRTDDATGVTPAFWTPSITKAAEDGEVPESTDATAVLPDSATAERPESPASSGPPGAPSTAPEGDTPGTTHAAASDDPTPLRSAPESDAAPSGTSGSPVQTEAGQEASADSTADTQLLRQVADADAPVFLDTTGRRRRRLRALVWLVGLAGLTYATILVVSLLGGHSTQSLTAAPEFRPGEKQSPPATAAPVATTEAELARPTDAAVDPRPTARATADGPATSPAARSPQPGRSGSQAARSPSAAPTASAPTPSASAAVPTPSPSAGVLDGLVDTLFPWAS</sequence>
<feature type="compositionally biased region" description="Low complexity" evidence="1">
    <location>
        <begin position="188"/>
        <end position="200"/>
    </location>
</feature>
<protein>
    <submittedName>
        <fullName evidence="3">Uncharacterized protein</fullName>
    </submittedName>
</protein>
<reference evidence="4" key="1">
    <citation type="journal article" date="2019" name="Int. J. Syst. Evol. Microbiol.">
        <title>The Global Catalogue of Microorganisms (GCM) 10K type strain sequencing project: providing services to taxonomists for standard genome sequencing and annotation.</title>
        <authorList>
            <consortium name="The Broad Institute Genomics Platform"/>
            <consortium name="The Broad Institute Genome Sequencing Center for Infectious Disease"/>
            <person name="Wu L."/>
            <person name="Ma J."/>
        </authorList>
    </citation>
    <scope>NUCLEOTIDE SEQUENCE [LARGE SCALE GENOMIC DNA]</scope>
    <source>
        <strain evidence="4">JCM 9458</strain>
    </source>
</reference>
<evidence type="ECO:0000313" key="4">
    <source>
        <dbReference type="Proteomes" id="UP001501676"/>
    </source>
</evidence>
<comment type="caution">
    <text evidence="3">The sequence shown here is derived from an EMBL/GenBank/DDBJ whole genome shotgun (WGS) entry which is preliminary data.</text>
</comment>
<evidence type="ECO:0000256" key="1">
    <source>
        <dbReference type="SAM" id="MobiDB-lite"/>
    </source>
</evidence>
<feature type="compositionally biased region" description="Low complexity" evidence="1">
    <location>
        <begin position="241"/>
        <end position="269"/>
    </location>
</feature>
<keyword evidence="2" id="KW-0812">Transmembrane</keyword>
<dbReference type="EMBL" id="BAAAYN010000002">
    <property type="protein sequence ID" value="GAA3382316.1"/>
    <property type="molecule type" value="Genomic_DNA"/>
</dbReference>
<evidence type="ECO:0000256" key="2">
    <source>
        <dbReference type="SAM" id="Phobius"/>
    </source>
</evidence>
<feature type="transmembrane region" description="Helical" evidence="2">
    <location>
        <begin position="145"/>
        <end position="166"/>
    </location>
</feature>
<gene>
    <name evidence="3" type="ORF">GCM10020369_03690</name>
</gene>
<feature type="region of interest" description="Disordered" evidence="1">
    <location>
        <begin position="1"/>
        <end position="115"/>
    </location>
</feature>
<dbReference type="RefSeq" id="WP_345726148.1">
    <property type="nucleotide sequence ID" value="NZ_BAAAYN010000002.1"/>
</dbReference>
<feature type="region of interest" description="Disordered" evidence="1">
    <location>
        <begin position="179"/>
        <end position="284"/>
    </location>
</feature>
<accession>A0ABP6SQI0</accession>
<proteinExistence type="predicted"/>
<feature type="compositionally biased region" description="Polar residues" evidence="1">
    <location>
        <begin position="95"/>
        <end position="115"/>
    </location>
</feature>
<dbReference type="Proteomes" id="UP001501676">
    <property type="component" value="Unassembled WGS sequence"/>
</dbReference>
<keyword evidence="4" id="KW-1185">Reference proteome</keyword>
<evidence type="ECO:0000313" key="3">
    <source>
        <dbReference type="EMBL" id="GAA3382316.1"/>
    </source>
</evidence>
<feature type="compositionally biased region" description="Low complexity" evidence="1">
    <location>
        <begin position="51"/>
        <end position="67"/>
    </location>
</feature>
<organism evidence="3 4">
    <name type="scientific">Cryptosporangium minutisporangium</name>
    <dbReference type="NCBI Taxonomy" id="113569"/>
    <lineage>
        <taxon>Bacteria</taxon>
        <taxon>Bacillati</taxon>
        <taxon>Actinomycetota</taxon>
        <taxon>Actinomycetes</taxon>
        <taxon>Cryptosporangiales</taxon>
        <taxon>Cryptosporangiaceae</taxon>
        <taxon>Cryptosporangium</taxon>
    </lineage>
</organism>
<keyword evidence="2" id="KW-1133">Transmembrane helix</keyword>
<keyword evidence="2" id="KW-0472">Membrane</keyword>
<name>A0ABP6SQI0_9ACTN</name>